<dbReference type="Proteomes" id="UP001251857">
    <property type="component" value="Unassembled WGS sequence"/>
</dbReference>
<proteinExistence type="predicted"/>
<gene>
    <name evidence="1" type="ORF">RM532_05715</name>
</gene>
<reference evidence="1 2" key="1">
    <citation type="submission" date="2023-09" db="EMBL/GenBank/DDBJ databases">
        <authorList>
            <person name="Rey-Velasco X."/>
        </authorList>
    </citation>
    <scope>NUCLEOTIDE SEQUENCE [LARGE SCALE GENOMIC DNA]</scope>
    <source>
        <strain evidence="1 2">W335</strain>
    </source>
</reference>
<protein>
    <submittedName>
        <fullName evidence="1">Uncharacterized protein</fullName>
    </submittedName>
</protein>
<evidence type="ECO:0000313" key="2">
    <source>
        <dbReference type="Proteomes" id="UP001251857"/>
    </source>
</evidence>
<organism evidence="1 2">
    <name type="scientific">Spectribacter hydrogenoxidans</name>
    <dbReference type="NCBI Taxonomy" id="3075608"/>
    <lineage>
        <taxon>Bacteria</taxon>
        <taxon>Pseudomonadati</taxon>
        <taxon>Pseudomonadota</taxon>
        <taxon>Gammaproteobacteria</taxon>
        <taxon>Salinisphaerales</taxon>
        <taxon>Salinisphaeraceae</taxon>
        <taxon>Spectribacter</taxon>
    </lineage>
</organism>
<sequence length="57" mass="6147">MIDVERIGRAAYTLVMAIKELNVGRAQHNVGVCYHPAIADVEAATLAYLFAVMAVSI</sequence>
<comment type="caution">
    <text evidence="1">The sequence shown here is derived from an EMBL/GenBank/DDBJ whole genome shotgun (WGS) entry which is preliminary data.</text>
</comment>
<keyword evidence="2" id="KW-1185">Reference proteome</keyword>
<dbReference type="EMBL" id="JAVRIB010000005">
    <property type="protein sequence ID" value="MDT0634446.1"/>
    <property type="molecule type" value="Genomic_DNA"/>
</dbReference>
<name>A0ABU3BZA7_9GAMM</name>
<evidence type="ECO:0000313" key="1">
    <source>
        <dbReference type="EMBL" id="MDT0634446.1"/>
    </source>
</evidence>
<accession>A0ABU3BZA7</accession>